<sequence length="126" mass="13263">MTNKGSPFSSHPSVLAVLVLLLVVAVAMTANIVVASSSRAAPNGAKCNGSIAECHIEEEEELLLVVGDLENSLQRSLLGQSNSLPYSTLNKNRQAVDSARGQSYIQKVNPAGNRGCACYKSCRGLC</sequence>
<evidence type="ECO:0000256" key="1">
    <source>
        <dbReference type="SAM" id="SignalP"/>
    </source>
</evidence>
<dbReference type="EMBL" id="JAUJYO010000015">
    <property type="protein sequence ID" value="KAK1297681.1"/>
    <property type="molecule type" value="Genomic_DNA"/>
</dbReference>
<comment type="caution">
    <text evidence="2">The sequence shown here is derived from an EMBL/GenBank/DDBJ whole genome shotgun (WGS) entry which is preliminary data.</text>
</comment>
<protein>
    <submittedName>
        <fullName evidence="2">Uncharacterized protein</fullName>
    </submittedName>
</protein>
<proteinExistence type="predicted"/>
<name>A0AAV9D7Q8_ACOCL</name>
<reference evidence="2" key="2">
    <citation type="submission" date="2023-06" db="EMBL/GenBank/DDBJ databases">
        <authorList>
            <person name="Ma L."/>
            <person name="Liu K.-W."/>
            <person name="Li Z."/>
            <person name="Hsiao Y.-Y."/>
            <person name="Qi Y."/>
            <person name="Fu T."/>
            <person name="Tang G."/>
            <person name="Zhang D."/>
            <person name="Sun W.-H."/>
            <person name="Liu D.-K."/>
            <person name="Li Y."/>
            <person name="Chen G.-Z."/>
            <person name="Liu X.-D."/>
            <person name="Liao X.-Y."/>
            <person name="Jiang Y.-T."/>
            <person name="Yu X."/>
            <person name="Hao Y."/>
            <person name="Huang J."/>
            <person name="Zhao X.-W."/>
            <person name="Ke S."/>
            <person name="Chen Y.-Y."/>
            <person name="Wu W.-L."/>
            <person name="Hsu J.-L."/>
            <person name="Lin Y.-F."/>
            <person name="Huang M.-D."/>
            <person name="Li C.-Y."/>
            <person name="Huang L."/>
            <person name="Wang Z.-W."/>
            <person name="Zhao X."/>
            <person name="Zhong W.-Y."/>
            <person name="Peng D.-H."/>
            <person name="Ahmad S."/>
            <person name="Lan S."/>
            <person name="Zhang J.-S."/>
            <person name="Tsai W.-C."/>
            <person name="Van De Peer Y."/>
            <person name="Liu Z.-J."/>
        </authorList>
    </citation>
    <scope>NUCLEOTIDE SEQUENCE</scope>
    <source>
        <strain evidence="2">CP</strain>
        <tissue evidence="2">Leaves</tissue>
    </source>
</reference>
<evidence type="ECO:0000313" key="3">
    <source>
        <dbReference type="Proteomes" id="UP001180020"/>
    </source>
</evidence>
<keyword evidence="1" id="KW-0732">Signal</keyword>
<feature type="chain" id="PRO_5043474180" evidence="1">
    <location>
        <begin position="30"/>
        <end position="126"/>
    </location>
</feature>
<evidence type="ECO:0000313" key="2">
    <source>
        <dbReference type="EMBL" id="KAK1297681.1"/>
    </source>
</evidence>
<accession>A0AAV9D7Q8</accession>
<feature type="signal peptide" evidence="1">
    <location>
        <begin position="1"/>
        <end position="29"/>
    </location>
</feature>
<organism evidence="2 3">
    <name type="scientific">Acorus calamus</name>
    <name type="common">Sweet flag</name>
    <dbReference type="NCBI Taxonomy" id="4465"/>
    <lineage>
        <taxon>Eukaryota</taxon>
        <taxon>Viridiplantae</taxon>
        <taxon>Streptophyta</taxon>
        <taxon>Embryophyta</taxon>
        <taxon>Tracheophyta</taxon>
        <taxon>Spermatophyta</taxon>
        <taxon>Magnoliopsida</taxon>
        <taxon>Liliopsida</taxon>
        <taxon>Acoraceae</taxon>
        <taxon>Acorus</taxon>
    </lineage>
</organism>
<gene>
    <name evidence="2" type="ORF">QJS10_CPB15g01396</name>
</gene>
<dbReference type="AlphaFoldDB" id="A0AAV9D7Q8"/>
<keyword evidence="3" id="KW-1185">Reference proteome</keyword>
<dbReference type="Proteomes" id="UP001180020">
    <property type="component" value="Unassembled WGS sequence"/>
</dbReference>
<reference evidence="2" key="1">
    <citation type="journal article" date="2023" name="Nat. Commun.">
        <title>Diploid and tetraploid genomes of Acorus and the evolution of monocots.</title>
        <authorList>
            <person name="Ma L."/>
            <person name="Liu K.W."/>
            <person name="Li Z."/>
            <person name="Hsiao Y.Y."/>
            <person name="Qi Y."/>
            <person name="Fu T."/>
            <person name="Tang G.D."/>
            <person name="Zhang D."/>
            <person name="Sun W.H."/>
            <person name="Liu D.K."/>
            <person name="Li Y."/>
            <person name="Chen G.Z."/>
            <person name="Liu X.D."/>
            <person name="Liao X.Y."/>
            <person name="Jiang Y.T."/>
            <person name="Yu X."/>
            <person name="Hao Y."/>
            <person name="Huang J."/>
            <person name="Zhao X.W."/>
            <person name="Ke S."/>
            <person name="Chen Y.Y."/>
            <person name="Wu W.L."/>
            <person name="Hsu J.L."/>
            <person name="Lin Y.F."/>
            <person name="Huang M.D."/>
            <person name="Li C.Y."/>
            <person name="Huang L."/>
            <person name="Wang Z.W."/>
            <person name="Zhao X."/>
            <person name="Zhong W.Y."/>
            <person name="Peng D.H."/>
            <person name="Ahmad S."/>
            <person name="Lan S."/>
            <person name="Zhang J.S."/>
            <person name="Tsai W.C."/>
            <person name="Van de Peer Y."/>
            <person name="Liu Z.J."/>
        </authorList>
    </citation>
    <scope>NUCLEOTIDE SEQUENCE</scope>
    <source>
        <strain evidence="2">CP</strain>
    </source>
</reference>